<evidence type="ECO:0008006" key="11">
    <source>
        <dbReference type="Google" id="ProtNLM"/>
    </source>
</evidence>
<dbReference type="RefSeq" id="XP_066828277.1">
    <property type="nucleotide sequence ID" value="XM_066971216.1"/>
</dbReference>
<comment type="subcellular location">
    <subcellularLocation>
        <location evidence="1">Membrane</location>
        <topology evidence="1">Multi-pass membrane protein</topology>
    </subcellularLocation>
</comment>
<dbReference type="EMBL" id="OZ022406">
    <property type="protein sequence ID" value="CAK9436817.1"/>
    <property type="molecule type" value="Genomic_DNA"/>
</dbReference>
<evidence type="ECO:0000313" key="9">
    <source>
        <dbReference type="EMBL" id="CAK9436817.1"/>
    </source>
</evidence>
<feature type="transmembrane region" description="Helical" evidence="8">
    <location>
        <begin position="135"/>
        <end position="157"/>
    </location>
</feature>
<comment type="similarity">
    <text evidence="2 6">Belongs to the sodium:solute symporter (SSF) (TC 2.A.21) family.</text>
</comment>
<dbReference type="Pfam" id="PF00474">
    <property type="entry name" value="SSF"/>
    <property type="match status" value="1"/>
</dbReference>
<reference evidence="9 10" key="1">
    <citation type="submission" date="2024-03" db="EMBL/GenBank/DDBJ databases">
        <authorList>
            <person name="Brejova B."/>
        </authorList>
    </citation>
    <scope>NUCLEOTIDE SEQUENCE [LARGE SCALE GENOMIC DNA]</scope>
    <source>
        <strain evidence="9 10">CBS 14171</strain>
    </source>
</reference>
<feature type="transmembrane region" description="Helical" evidence="8">
    <location>
        <begin position="656"/>
        <end position="676"/>
    </location>
</feature>
<evidence type="ECO:0000313" key="10">
    <source>
        <dbReference type="Proteomes" id="UP001497383"/>
    </source>
</evidence>
<feature type="transmembrane region" description="Helical" evidence="8">
    <location>
        <begin position="616"/>
        <end position="636"/>
    </location>
</feature>
<feature type="compositionally biased region" description="Basic and acidic residues" evidence="7">
    <location>
        <begin position="569"/>
        <end position="585"/>
    </location>
</feature>
<evidence type="ECO:0000256" key="3">
    <source>
        <dbReference type="ARBA" id="ARBA00022692"/>
    </source>
</evidence>
<dbReference type="Proteomes" id="UP001497383">
    <property type="component" value="Chromosome 2"/>
</dbReference>
<accession>A0ABP0ZIU2</accession>
<evidence type="ECO:0000256" key="8">
    <source>
        <dbReference type="SAM" id="Phobius"/>
    </source>
</evidence>
<keyword evidence="4 8" id="KW-1133">Transmembrane helix</keyword>
<feature type="transmembrane region" description="Helical" evidence="8">
    <location>
        <begin position="94"/>
        <end position="114"/>
    </location>
</feature>
<dbReference type="InterPro" id="IPR031155">
    <property type="entry name" value="DUR"/>
</dbReference>
<gene>
    <name evidence="9" type="ORF">LODBEIA_P13390</name>
</gene>
<organism evidence="9 10">
    <name type="scientific">Lodderomyces beijingensis</name>
    <dbReference type="NCBI Taxonomy" id="1775926"/>
    <lineage>
        <taxon>Eukaryota</taxon>
        <taxon>Fungi</taxon>
        <taxon>Dikarya</taxon>
        <taxon>Ascomycota</taxon>
        <taxon>Saccharomycotina</taxon>
        <taxon>Pichiomycetes</taxon>
        <taxon>Debaryomycetaceae</taxon>
        <taxon>Candida/Lodderomyces clade</taxon>
        <taxon>Lodderomyces</taxon>
    </lineage>
</organism>
<feature type="transmembrane region" description="Helical" evidence="8">
    <location>
        <begin position="259"/>
        <end position="280"/>
    </location>
</feature>
<feature type="transmembrane region" description="Helical" evidence="8">
    <location>
        <begin position="20"/>
        <end position="42"/>
    </location>
</feature>
<proteinExistence type="inferred from homology"/>
<feature type="transmembrane region" description="Helical" evidence="8">
    <location>
        <begin position="499"/>
        <end position="521"/>
    </location>
</feature>
<dbReference type="PANTHER" id="PTHR46154">
    <property type="match status" value="1"/>
</dbReference>
<sequence length="697" mass="76300">MSETTSTVNLLNQASGYGVLVGVGGGFAIGMVLVTILLRKYLREDNQSTETFAVANRSVGTLLSASAVYSSWSWATELLWCTTMVYNYGIQSSYYYMAGLAVQIAVMSMVGIHAKKKIPQAHTSLEIIELRYGKAAHILYMFLCLTNNLLSCSSMILGASGAISIIAGNLHIVAATILTVFSVLCYSVYGGLKATFLTDFVHTMILLIILCYLNTAVLSNIGGLDALYDALVAFDASGTREIPGNYQNSVITGKSKGSILFGLILTAGNFGLSVMDSSFWQKTFSASPRATVPAYLTAAFLISANVWPLGAIIGGAAIVLESSPKFPTYPRKMTQFEVDSGFALPYALMATLGKGAVGALLLIVYLAVTSTVSAQMISVSSILSFDVYKKYINPQAQNKHMITVSHIGCVIFTLGAAGFTIMLHYVGVNMTWYGYFYPLIICPGVIPLILSITWKRQNFYAAFISPILGIVFGFVVWTTTAYKFYGYVNIDSLGGQLPALYGALTALFLPGVSSVILSLAIPSDFDWSVLQNAHLLIKAKDIDANSSDSSVDEKINEKQQQEEEEEEEDKTHGNERTSQEKHDDAEVNVDSDSSSKLESQEVFKKSQQLTPKQMDFWIKVATGASLFILLVMWVLWPLPLYRDWIFSRAYFKGYVTVGLMWLYATMLIIGFGPLISGRHSSAKIIRGVYNDYIKRKK</sequence>
<feature type="transmembrane region" description="Helical" evidence="8">
    <location>
        <begin position="432"/>
        <end position="452"/>
    </location>
</feature>
<feature type="transmembrane region" description="Helical" evidence="8">
    <location>
        <begin position="163"/>
        <end position="189"/>
    </location>
</feature>
<feature type="transmembrane region" description="Helical" evidence="8">
    <location>
        <begin position="459"/>
        <end position="479"/>
    </location>
</feature>
<feature type="transmembrane region" description="Helical" evidence="8">
    <location>
        <begin position="201"/>
        <end position="221"/>
    </location>
</feature>
<feature type="transmembrane region" description="Helical" evidence="8">
    <location>
        <begin position="292"/>
        <end position="320"/>
    </location>
</feature>
<evidence type="ECO:0000256" key="6">
    <source>
        <dbReference type="RuleBase" id="RU362091"/>
    </source>
</evidence>
<protein>
    <recommendedName>
        <fullName evidence="11">Urea active transporter</fullName>
    </recommendedName>
</protein>
<dbReference type="PANTHER" id="PTHR46154:SF3">
    <property type="entry name" value="DUR32P"/>
    <property type="match status" value="1"/>
</dbReference>
<name>A0ABP0ZIU2_9ASCO</name>
<keyword evidence="5 8" id="KW-0472">Membrane</keyword>
<evidence type="ECO:0000256" key="5">
    <source>
        <dbReference type="ARBA" id="ARBA00023136"/>
    </source>
</evidence>
<feature type="transmembrane region" description="Helical" evidence="8">
    <location>
        <begin position="356"/>
        <end position="383"/>
    </location>
</feature>
<evidence type="ECO:0000256" key="2">
    <source>
        <dbReference type="ARBA" id="ARBA00006434"/>
    </source>
</evidence>
<dbReference type="PROSITE" id="PS50283">
    <property type="entry name" value="NA_SOLUT_SYMP_3"/>
    <property type="match status" value="1"/>
</dbReference>
<dbReference type="GeneID" id="92206535"/>
<evidence type="ECO:0000256" key="7">
    <source>
        <dbReference type="SAM" id="MobiDB-lite"/>
    </source>
</evidence>
<dbReference type="CDD" id="cd11476">
    <property type="entry name" value="SLC5sbd_DUR3"/>
    <property type="match status" value="1"/>
</dbReference>
<feature type="transmembrane region" description="Helical" evidence="8">
    <location>
        <begin position="54"/>
        <end position="74"/>
    </location>
</feature>
<dbReference type="InterPro" id="IPR038377">
    <property type="entry name" value="Na/Glc_symporter_sf"/>
</dbReference>
<feature type="region of interest" description="Disordered" evidence="7">
    <location>
        <begin position="546"/>
        <end position="599"/>
    </location>
</feature>
<evidence type="ECO:0000256" key="4">
    <source>
        <dbReference type="ARBA" id="ARBA00022989"/>
    </source>
</evidence>
<dbReference type="Gene3D" id="1.20.1730.10">
    <property type="entry name" value="Sodium/glucose cotransporter"/>
    <property type="match status" value="1"/>
</dbReference>
<evidence type="ECO:0000256" key="1">
    <source>
        <dbReference type="ARBA" id="ARBA00004141"/>
    </source>
</evidence>
<keyword evidence="10" id="KW-1185">Reference proteome</keyword>
<dbReference type="InterPro" id="IPR001734">
    <property type="entry name" value="Na/solute_symporter"/>
</dbReference>
<feature type="compositionally biased region" description="Basic and acidic residues" evidence="7">
    <location>
        <begin position="551"/>
        <end position="561"/>
    </location>
</feature>
<feature type="transmembrane region" description="Helical" evidence="8">
    <location>
        <begin position="404"/>
        <end position="426"/>
    </location>
</feature>
<keyword evidence="3 8" id="KW-0812">Transmembrane</keyword>